<dbReference type="EMBL" id="VCJR02000002">
    <property type="protein sequence ID" value="NHK28732.1"/>
    <property type="molecule type" value="Genomic_DNA"/>
</dbReference>
<reference evidence="10" key="1">
    <citation type="journal article" date="2014" name="Int. J. Syst. Evol. Microbiol.">
        <title>Complete genome sequence of Corynebacterium casei LMG S-19264T (=DSM 44701T), isolated from a smear-ripened cheese.</title>
        <authorList>
            <consortium name="US DOE Joint Genome Institute (JGI-PGF)"/>
            <person name="Walter F."/>
            <person name="Albersmeier A."/>
            <person name="Kalinowski J."/>
            <person name="Ruckert C."/>
        </authorList>
    </citation>
    <scope>NUCLEOTIDE SEQUENCE</scope>
    <source>
        <strain evidence="10">CGMCC 1.14984</strain>
    </source>
</reference>
<evidence type="ECO:0000256" key="5">
    <source>
        <dbReference type="PIRSR" id="PIRSR606710-1"/>
    </source>
</evidence>
<comment type="caution">
    <text evidence="10">The sequence shown here is derived from an EMBL/GenBank/DDBJ whole genome shotgun (WGS) entry which is preliminary data.</text>
</comment>
<evidence type="ECO:0000313" key="12">
    <source>
        <dbReference type="Proteomes" id="UP000621856"/>
    </source>
</evidence>
<dbReference type="InterPro" id="IPR023296">
    <property type="entry name" value="Glyco_hydro_beta-prop_sf"/>
</dbReference>
<proteinExistence type="inferred from homology"/>
<dbReference type="SUPFAM" id="SSF75005">
    <property type="entry name" value="Arabinanase/levansucrase/invertase"/>
    <property type="match status" value="1"/>
</dbReference>
<reference evidence="10" key="3">
    <citation type="submission" date="2020-09" db="EMBL/GenBank/DDBJ databases">
        <authorList>
            <person name="Sun Q."/>
            <person name="Zhou Y."/>
        </authorList>
    </citation>
    <scope>NUCLEOTIDE SEQUENCE</scope>
    <source>
        <strain evidence="10">CGMCC 1.14984</strain>
    </source>
</reference>
<feature type="signal peptide" evidence="9">
    <location>
        <begin position="1"/>
        <end position="20"/>
    </location>
</feature>
<dbReference type="PROSITE" id="PS51257">
    <property type="entry name" value="PROKAR_LIPOPROTEIN"/>
    <property type="match status" value="1"/>
</dbReference>
<feature type="compositionally biased region" description="Gly residues" evidence="8">
    <location>
        <begin position="23"/>
        <end position="38"/>
    </location>
</feature>
<evidence type="ECO:0000256" key="1">
    <source>
        <dbReference type="ARBA" id="ARBA00004834"/>
    </source>
</evidence>
<keyword evidence="3 7" id="KW-0378">Hydrolase</keyword>
<feature type="chain" id="PRO_5035272451" evidence="9">
    <location>
        <begin position="21"/>
        <end position="387"/>
    </location>
</feature>
<evidence type="ECO:0000313" key="13">
    <source>
        <dbReference type="Proteomes" id="UP000818603"/>
    </source>
</evidence>
<feature type="active site" description="Proton donor" evidence="5">
    <location>
        <position position="262"/>
    </location>
</feature>
<dbReference type="AlphaFoldDB" id="A0A8J3A9G5"/>
<dbReference type="PANTHER" id="PTHR43301:SF3">
    <property type="entry name" value="ARABINAN ENDO-1,5-ALPHA-L-ARABINOSIDASE A-RELATED"/>
    <property type="match status" value="1"/>
</dbReference>
<comment type="similarity">
    <text evidence="2 7">Belongs to the glycosyl hydrolase 43 family.</text>
</comment>
<feature type="site" description="Important for catalytic activity, responsible for pKa modulation of the active site Glu and correct orientation of both the proton donor and substrate" evidence="6">
    <location>
        <position position="207"/>
    </location>
</feature>
<evidence type="ECO:0000313" key="11">
    <source>
        <dbReference type="EMBL" id="NHK28732.1"/>
    </source>
</evidence>
<reference evidence="11 13" key="2">
    <citation type="submission" date="2020-02" db="EMBL/GenBank/DDBJ databases">
        <title>Genome sequence of Parvularcula flava strain NH6-79.</title>
        <authorList>
            <person name="Abdul Karim M.H."/>
            <person name="Lam M.Q."/>
            <person name="Chen S.J."/>
            <person name="Yahya A."/>
            <person name="Shahir S."/>
            <person name="Shamsir M.S."/>
            <person name="Chong C.S."/>
        </authorList>
    </citation>
    <scope>NUCLEOTIDE SEQUENCE [LARGE SCALE GENOMIC DNA]</scope>
    <source>
        <strain evidence="11 13">NH6-79</strain>
    </source>
</reference>
<keyword evidence="4 7" id="KW-0326">Glycosidase</keyword>
<dbReference type="InterPro" id="IPR006710">
    <property type="entry name" value="Glyco_hydro_43"/>
</dbReference>
<feature type="region of interest" description="Disordered" evidence="8">
    <location>
        <begin position="23"/>
        <end position="53"/>
    </location>
</feature>
<organism evidence="10 12">
    <name type="scientific">Aquisalinus luteolus</name>
    <dbReference type="NCBI Taxonomy" id="1566827"/>
    <lineage>
        <taxon>Bacteria</taxon>
        <taxon>Pseudomonadati</taxon>
        <taxon>Pseudomonadota</taxon>
        <taxon>Alphaproteobacteria</taxon>
        <taxon>Parvularculales</taxon>
        <taxon>Parvularculaceae</taxon>
        <taxon>Aquisalinus</taxon>
    </lineage>
</organism>
<evidence type="ECO:0000256" key="6">
    <source>
        <dbReference type="PIRSR" id="PIRSR606710-2"/>
    </source>
</evidence>
<sequence>MPGKRTPWLALLAATAVGLAACGGGGDSGSSGGSGSGSGTPPPPPPPPDPVAEDTALDTVVTGAPVNFVHDPTIVKIGNRYHLFHTSNDVDSAGYIYWRYSDDMVNWSFAGAIFDEIPPYAVAEVTETDANDPPEGVWAPHAMVVGDELWVYYSVFAYHESNTDRESLSGLVTIPIDQIDVNDSMAGWTDQGLVINAEPQDRWSAIDPHVLVDPNDGTWYMTFGSYWSGIELIEIDPSTGKPPATAVPVNIADRGAPPNAIEAPVMVYRDGYYYLFVSKDACCQGYDSTYNVVVGRSTSPYVDFVDRDGNLMTQDGGTTVLDNSSDPTDTYRGPGHNDIYQEGDDWYIVYHAYRQDGLPELRIHTLLWDNDGWPYIDLDNETQPPSQ</sequence>
<evidence type="ECO:0000256" key="7">
    <source>
        <dbReference type="RuleBase" id="RU361187"/>
    </source>
</evidence>
<keyword evidence="9" id="KW-0732">Signal</keyword>
<dbReference type="Proteomes" id="UP000818603">
    <property type="component" value="Unassembled WGS sequence"/>
</dbReference>
<evidence type="ECO:0000256" key="3">
    <source>
        <dbReference type="ARBA" id="ARBA00022801"/>
    </source>
</evidence>
<evidence type="ECO:0000256" key="4">
    <source>
        <dbReference type="ARBA" id="ARBA00023295"/>
    </source>
</evidence>
<feature type="compositionally biased region" description="Pro residues" evidence="8">
    <location>
        <begin position="40"/>
        <end position="50"/>
    </location>
</feature>
<comment type="pathway">
    <text evidence="1">Glycan metabolism; L-arabinan degradation.</text>
</comment>
<evidence type="ECO:0000256" key="8">
    <source>
        <dbReference type="SAM" id="MobiDB-lite"/>
    </source>
</evidence>
<dbReference type="Proteomes" id="UP000621856">
    <property type="component" value="Unassembled WGS sequence"/>
</dbReference>
<dbReference type="PANTHER" id="PTHR43301">
    <property type="entry name" value="ARABINAN ENDO-1,5-ALPHA-L-ARABINOSIDASE"/>
    <property type="match status" value="1"/>
</dbReference>
<name>A0A8J3A9G5_9PROT</name>
<protein>
    <submittedName>
        <fullName evidence="10">Arabinan endo-1,5-alpha-L-arabinosidase</fullName>
    </submittedName>
</protein>
<dbReference type="Pfam" id="PF04616">
    <property type="entry name" value="Glyco_hydro_43"/>
    <property type="match status" value="1"/>
</dbReference>
<dbReference type="CDD" id="cd08998">
    <property type="entry name" value="GH43_Arb43a-like"/>
    <property type="match status" value="1"/>
</dbReference>
<dbReference type="GO" id="GO:0005975">
    <property type="term" value="P:carbohydrate metabolic process"/>
    <property type="evidence" value="ECO:0007669"/>
    <property type="project" value="InterPro"/>
</dbReference>
<feature type="active site" description="Proton acceptor" evidence="5">
    <location>
        <position position="71"/>
    </location>
</feature>
<dbReference type="InterPro" id="IPR050727">
    <property type="entry name" value="GH43_arabinanases"/>
</dbReference>
<keyword evidence="13" id="KW-1185">Reference proteome</keyword>
<gene>
    <name evidence="10" type="primary">abnA</name>
    <name evidence="11" type="ORF">FF098_012500</name>
    <name evidence="10" type="ORF">GCM10011355_25110</name>
</gene>
<dbReference type="GO" id="GO:0004553">
    <property type="term" value="F:hydrolase activity, hydrolyzing O-glycosyl compounds"/>
    <property type="evidence" value="ECO:0007669"/>
    <property type="project" value="InterPro"/>
</dbReference>
<accession>A0A8J3A9G5</accession>
<evidence type="ECO:0000256" key="9">
    <source>
        <dbReference type="SAM" id="SignalP"/>
    </source>
</evidence>
<evidence type="ECO:0000256" key="2">
    <source>
        <dbReference type="ARBA" id="ARBA00009865"/>
    </source>
</evidence>
<dbReference type="Gene3D" id="2.115.10.20">
    <property type="entry name" value="Glycosyl hydrolase domain, family 43"/>
    <property type="match status" value="1"/>
</dbReference>
<evidence type="ECO:0000313" key="10">
    <source>
        <dbReference type="EMBL" id="GGH99353.1"/>
    </source>
</evidence>
<dbReference type="RefSeq" id="WP_155140979.1">
    <property type="nucleotide sequence ID" value="NZ_BMGZ01000002.1"/>
</dbReference>
<dbReference type="EMBL" id="BMGZ01000002">
    <property type="protein sequence ID" value="GGH99353.1"/>
    <property type="molecule type" value="Genomic_DNA"/>
</dbReference>